<dbReference type="Proteomes" id="UP000316123">
    <property type="component" value="Unassembled WGS sequence"/>
</dbReference>
<proteinExistence type="predicted"/>
<evidence type="ECO:0000313" key="1">
    <source>
        <dbReference type="EMBL" id="TWR57371.1"/>
    </source>
</evidence>
<reference evidence="1 2" key="1">
    <citation type="submission" date="2019-06" db="EMBL/GenBank/DDBJ databases">
        <title>Pseudomonas bimorpha sp. nov. isolated from bovine raw milk and skim milk concentrate.</title>
        <authorList>
            <person name="Hofmann K."/>
            <person name="Huptas C."/>
            <person name="Doll E."/>
            <person name="Scherer S."/>
            <person name="Wenning M."/>
        </authorList>
    </citation>
    <scope>NUCLEOTIDE SEQUENCE [LARGE SCALE GENOMIC DNA]</scope>
    <source>
        <strain evidence="1 2">DSM 13124</strain>
    </source>
</reference>
<name>A0A9X9BQ32_PSEMA</name>
<evidence type="ECO:0000313" key="2">
    <source>
        <dbReference type="Proteomes" id="UP000316123"/>
    </source>
</evidence>
<dbReference type="AlphaFoldDB" id="A0A9X9BQ32"/>
<protein>
    <submittedName>
        <fullName evidence="1">Uncharacterized protein</fullName>
    </submittedName>
</protein>
<sequence>MTTATARKAKSEETTKQYFQGKIGSEDFKADFIEHEWKNNFWLTEGAMKIPPGETSRQRVIFKYHNEDLPSGRYSIPDTQSPSRYSVILMTVNDTPVPAYQAHRGTIEFFHDPNGNTVEGALNVYLKDIHDNEINMQILFNTKNTSDES</sequence>
<organism evidence="1 2">
    <name type="scientific">Pseudomonas marginalis</name>
    <name type="common">Pseudomonas panacis</name>
    <dbReference type="NCBI Taxonomy" id="298"/>
    <lineage>
        <taxon>Bacteria</taxon>
        <taxon>Pseudomonadati</taxon>
        <taxon>Pseudomonadota</taxon>
        <taxon>Gammaproteobacteria</taxon>
        <taxon>Pseudomonadales</taxon>
        <taxon>Pseudomonadaceae</taxon>
        <taxon>Pseudomonas</taxon>
    </lineage>
</organism>
<gene>
    <name evidence="1" type="ORF">FIV41_18655</name>
</gene>
<dbReference type="RefSeq" id="WP_074846447.1">
    <property type="nucleotide sequence ID" value="NZ_FNSU01000003.1"/>
</dbReference>
<comment type="caution">
    <text evidence="1">The sequence shown here is derived from an EMBL/GenBank/DDBJ whole genome shotgun (WGS) entry which is preliminary data.</text>
</comment>
<dbReference type="EMBL" id="VFEQ01000012">
    <property type="protein sequence ID" value="TWR57371.1"/>
    <property type="molecule type" value="Genomic_DNA"/>
</dbReference>
<dbReference type="OrthoDB" id="6953791at2"/>
<accession>A0A9X9BQ32</accession>